<dbReference type="Gene3D" id="3.30.1060.10">
    <property type="entry name" value="Peptide methionine sulphoxide reductase MsrA"/>
    <property type="match status" value="1"/>
</dbReference>
<proteinExistence type="inferred from homology"/>
<dbReference type="InterPro" id="IPR002569">
    <property type="entry name" value="Met_Sox_Rdtase_MsrA_dom"/>
</dbReference>
<gene>
    <name evidence="4" type="primary">msrA</name>
    <name evidence="6" type="ORF">AS026_03655</name>
</gene>
<dbReference type="Pfam" id="PF01625">
    <property type="entry name" value="PMSR"/>
    <property type="match status" value="1"/>
</dbReference>
<feature type="active site" evidence="4">
    <location>
        <position position="64"/>
    </location>
</feature>
<sequence length="241" mass="25710">MHISDKKAGSSLRLMILGAAVLASVGACLVLPASATEEATVIPAPVEDEPVSAASETAVLAAGCFWGVQGVFQHVKGVVSATSGYAGGPRSSAQYETVSTGSTGHAESVEIVFDPSKVSYGHLLQIYFSVAHDPTQLNRQGPDTGTQYRSAIFPQTDAQTKVAKAYIGQLNHARVYDAAIVTKIEPGKSFYPAEAYHQNFLTNNPTYPYIVINDLPKIENLKRLFPEDFRRDPVLVAAGGK</sequence>
<dbReference type="RefSeq" id="WP_062370216.1">
    <property type="nucleotide sequence ID" value="NZ_LNCD01000064.1"/>
</dbReference>
<comment type="similarity">
    <text evidence="4">Belongs to the MsrA Met sulfoxide reductase family.</text>
</comment>
<dbReference type="GO" id="GO:0008113">
    <property type="term" value="F:peptide-methionine (S)-S-oxide reductase activity"/>
    <property type="evidence" value="ECO:0007669"/>
    <property type="project" value="UniProtKB-UniRule"/>
</dbReference>
<name>A0A109JRA4_9HYPH</name>
<dbReference type="PROSITE" id="PS51257">
    <property type="entry name" value="PROKAR_LIPOPROTEIN"/>
    <property type="match status" value="1"/>
</dbReference>
<comment type="catalytic activity">
    <reaction evidence="3 4">
        <text>[thioredoxin]-disulfide + L-methionine + H2O = L-methionine (S)-S-oxide + [thioredoxin]-dithiol</text>
        <dbReference type="Rhea" id="RHEA:19993"/>
        <dbReference type="Rhea" id="RHEA-COMP:10698"/>
        <dbReference type="Rhea" id="RHEA-COMP:10700"/>
        <dbReference type="ChEBI" id="CHEBI:15377"/>
        <dbReference type="ChEBI" id="CHEBI:29950"/>
        <dbReference type="ChEBI" id="CHEBI:50058"/>
        <dbReference type="ChEBI" id="CHEBI:57844"/>
        <dbReference type="ChEBI" id="CHEBI:58772"/>
        <dbReference type="EC" id="1.8.4.11"/>
    </reaction>
</comment>
<dbReference type="OrthoDB" id="4174719at2"/>
<evidence type="ECO:0000259" key="5">
    <source>
        <dbReference type="Pfam" id="PF01625"/>
    </source>
</evidence>
<evidence type="ECO:0000256" key="3">
    <source>
        <dbReference type="ARBA" id="ARBA00048782"/>
    </source>
</evidence>
<comment type="catalytic activity">
    <reaction evidence="2 4">
        <text>L-methionyl-[protein] + [thioredoxin]-disulfide + H2O = L-methionyl-(S)-S-oxide-[protein] + [thioredoxin]-dithiol</text>
        <dbReference type="Rhea" id="RHEA:14217"/>
        <dbReference type="Rhea" id="RHEA-COMP:10698"/>
        <dbReference type="Rhea" id="RHEA-COMP:10700"/>
        <dbReference type="Rhea" id="RHEA-COMP:12313"/>
        <dbReference type="Rhea" id="RHEA-COMP:12315"/>
        <dbReference type="ChEBI" id="CHEBI:15377"/>
        <dbReference type="ChEBI" id="CHEBI:16044"/>
        <dbReference type="ChEBI" id="CHEBI:29950"/>
        <dbReference type="ChEBI" id="CHEBI:44120"/>
        <dbReference type="ChEBI" id="CHEBI:50058"/>
        <dbReference type="EC" id="1.8.4.11"/>
    </reaction>
</comment>
<dbReference type="AlphaFoldDB" id="A0A109JRA4"/>
<protein>
    <recommendedName>
        <fullName evidence="4">Peptide methionine sulfoxide reductase MsrA</fullName>
        <shortName evidence="4">Protein-methionine-S-oxide reductase</shortName>
        <ecNumber evidence="4">1.8.4.11</ecNumber>
    </recommendedName>
    <alternativeName>
        <fullName evidence="4">Peptide-methionine (S)-S-oxide reductase</fullName>
        <shortName evidence="4">Peptide Met(O) reductase</shortName>
    </alternativeName>
</protein>
<dbReference type="GO" id="GO:0033744">
    <property type="term" value="F:L-methionine:thioredoxin-disulfide S-oxidoreductase activity"/>
    <property type="evidence" value="ECO:0007669"/>
    <property type="project" value="RHEA"/>
</dbReference>
<comment type="caution">
    <text evidence="6">The sequence shown here is derived from an EMBL/GenBank/DDBJ whole genome shotgun (WGS) entry which is preliminary data.</text>
</comment>
<evidence type="ECO:0000256" key="2">
    <source>
        <dbReference type="ARBA" id="ARBA00047806"/>
    </source>
</evidence>
<organism evidence="6 7">
    <name type="scientific">Rhizobium altiplani</name>
    <dbReference type="NCBI Taxonomy" id="1864509"/>
    <lineage>
        <taxon>Bacteria</taxon>
        <taxon>Pseudomonadati</taxon>
        <taxon>Pseudomonadota</taxon>
        <taxon>Alphaproteobacteria</taxon>
        <taxon>Hyphomicrobiales</taxon>
        <taxon>Rhizobiaceae</taxon>
        <taxon>Rhizobium/Agrobacterium group</taxon>
        <taxon>Rhizobium</taxon>
    </lineage>
</organism>
<reference evidence="6 7" key="1">
    <citation type="submission" date="2015-11" db="EMBL/GenBank/DDBJ databases">
        <title>Draft Genome Sequence of the Strain BR 10423 (Rhizobium sp.) isolated from nodules of Mimosa pudica.</title>
        <authorList>
            <person name="Barauna A.C."/>
            <person name="Zilli J.E."/>
            <person name="Simoes-Araujo J.L."/>
            <person name="Reis V.M."/>
            <person name="James E.K."/>
            <person name="Reis F.B.Jr."/>
            <person name="Rouws L.F."/>
            <person name="Passos S.R."/>
            <person name="Gois S.R."/>
        </authorList>
    </citation>
    <scope>NUCLEOTIDE SEQUENCE [LARGE SCALE GENOMIC DNA]</scope>
    <source>
        <strain evidence="6 7">BR10423</strain>
    </source>
</reference>
<comment type="function">
    <text evidence="4">Has an important function as a repair enzyme for proteins that have been inactivated by oxidation. Catalyzes the reversible oxidation-reduction of methionine sulfoxide in proteins to methionine.</text>
</comment>
<dbReference type="PANTHER" id="PTHR43774">
    <property type="entry name" value="PEPTIDE METHIONINE SULFOXIDE REDUCTASE"/>
    <property type="match status" value="1"/>
</dbReference>
<evidence type="ECO:0000256" key="4">
    <source>
        <dbReference type="HAMAP-Rule" id="MF_01401"/>
    </source>
</evidence>
<keyword evidence="1 4" id="KW-0560">Oxidoreductase</keyword>
<dbReference type="EC" id="1.8.4.11" evidence="4"/>
<dbReference type="NCBIfam" id="TIGR00401">
    <property type="entry name" value="msrA"/>
    <property type="match status" value="1"/>
</dbReference>
<keyword evidence="7" id="KW-1185">Reference proteome</keyword>
<dbReference type="HAMAP" id="MF_01401">
    <property type="entry name" value="MsrA"/>
    <property type="match status" value="1"/>
</dbReference>
<dbReference type="InterPro" id="IPR036509">
    <property type="entry name" value="Met_Sox_Rdtase_MsrA_sf"/>
</dbReference>
<evidence type="ECO:0000313" key="7">
    <source>
        <dbReference type="Proteomes" id="UP000068164"/>
    </source>
</evidence>
<dbReference type="SUPFAM" id="SSF55068">
    <property type="entry name" value="Peptide methionine sulfoxide reductase"/>
    <property type="match status" value="1"/>
</dbReference>
<dbReference type="EMBL" id="LNCD01000064">
    <property type="protein sequence ID" value="KWV53753.1"/>
    <property type="molecule type" value="Genomic_DNA"/>
</dbReference>
<accession>A0A109JRA4</accession>
<evidence type="ECO:0000256" key="1">
    <source>
        <dbReference type="ARBA" id="ARBA00023002"/>
    </source>
</evidence>
<dbReference type="PANTHER" id="PTHR43774:SF1">
    <property type="entry name" value="PEPTIDE METHIONINE SULFOXIDE REDUCTASE MSRA 2"/>
    <property type="match status" value="1"/>
</dbReference>
<dbReference type="Proteomes" id="UP000068164">
    <property type="component" value="Unassembled WGS sequence"/>
</dbReference>
<evidence type="ECO:0000313" key="6">
    <source>
        <dbReference type="EMBL" id="KWV53753.1"/>
    </source>
</evidence>
<feature type="domain" description="Peptide methionine sulphoxide reductase MsrA" evidence="5">
    <location>
        <begin position="57"/>
        <end position="207"/>
    </location>
</feature>